<gene>
    <name evidence="2" type="ORF">E2C01_087820</name>
</gene>
<keyword evidence="3" id="KW-1185">Reference proteome</keyword>
<evidence type="ECO:0000256" key="1">
    <source>
        <dbReference type="SAM" id="MobiDB-lite"/>
    </source>
</evidence>
<dbReference type="Proteomes" id="UP000324222">
    <property type="component" value="Unassembled WGS sequence"/>
</dbReference>
<dbReference type="AlphaFoldDB" id="A0A5B7JKD3"/>
<accession>A0A5B7JKD3</accession>
<comment type="caution">
    <text evidence="2">The sequence shown here is derived from an EMBL/GenBank/DDBJ whole genome shotgun (WGS) entry which is preliminary data.</text>
</comment>
<proteinExistence type="predicted"/>
<protein>
    <submittedName>
        <fullName evidence="2">Uncharacterized protein</fullName>
    </submittedName>
</protein>
<evidence type="ECO:0000313" key="2">
    <source>
        <dbReference type="EMBL" id="MPC92714.1"/>
    </source>
</evidence>
<feature type="region of interest" description="Disordered" evidence="1">
    <location>
        <begin position="49"/>
        <end position="92"/>
    </location>
</feature>
<organism evidence="2 3">
    <name type="scientific">Portunus trituberculatus</name>
    <name type="common">Swimming crab</name>
    <name type="synonym">Neptunus trituberculatus</name>
    <dbReference type="NCBI Taxonomy" id="210409"/>
    <lineage>
        <taxon>Eukaryota</taxon>
        <taxon>Metazoa</taxon>
        <taxon>Ecdysozoa</taxon>
        <taxon>Arthropoda</taxon>
        <taxon>Crustacea</taxon>
        <taxon>Multicrustacea</taxon>
        <taxon>Malacostraca</taxon>
        <taxon>Eumalacostraca</taxon>
        <taxon>Eucarida</taxon>
        <taxon>Decapoda</taxon>
        <taxon>Pleocyemata</taxon>
        <taxon>Brachyura</taxon>
        <taxon>Eubrachyura</taxon>
        <taxon>Portunoidea</taxon>
        <taxon>Portunidae</taxon>
        <taxon>Portuninae</taxon>
        <taxon>Portunus</taxon>
    </lineage>
</organism>
<name>A0A5B7JKD3_PORTR</name>
<sequence length="92" mass="9798">MVLSVMVKEAGSPCRYCPFLSPKQSSTGVVSAAAWAVCTERWQHELARDTGERAQAVTEHSLGGQVVSGSQSLRQVGPTHKQAQEGCSPTRA</sequence>
<feature type="compositionally biased region" description="Low complexity" evidence="1">
    <location>
        <begin position="61"/>
        <end position="77"/>
    </location>
</feature>
<evidence type="ECO:0000313" key="3">
    <source>
        <dbReference type="Proteomes" id="UP000324222"/>
    </source>
</evidence>
<reference evidence="2 3" key="1">
    <citation type="submission" date="2019-05" db="EMBL/GenBank/DDBJ databases">
        <title>Another draft genome of Portunus trituberculatus and its Hox gene families provides insights of decapod evolution.</title>
        <authorList>
            <person name="Jeong J.-H."/>
            <person name="Song I."/>
            <person name="Kim S."/>
            <person name="Choi T."/>
            <person name="Kim D."/>
            <person name="Ryu S."/>
            <person name="Kim W."/>
        </authorList>
    </citation>
    <scope>NUCLEOTIDE SEQUENCE [LARGE SCALE GENOMIC DNA]</scope>
    <source>
        <tissue evidence="2">Muscle</tissue>
    </source>
</reference>
<dbReference type="EMBL" id="VSRR010092234">
    <property type="protein sequence ID" value="MPC92714.1"/>
    <property type="molecule type" value="Genomic_DNA"/>
</dbReference>